<dbReference type="InterPro" id="IPR002181">
    <property type="entry name" value="Fibrinogen_a/b/g_C_dom"/>
</dbReference>
<feature type="domain" description="Laminin G" evidence="15">
    <location>
        <begin position="1002"/>
        <end position="1201"/>
    </location>
</feature>
<dbReference type="InterPro" id="IPR036056">
    <property type="entry name" value="Fibrinogen-like_C"/>
</dbReference>
<keyword evidence="5 13" id="KW-0732">Signal</keyword>
<evidence type="ECO:0000256" key="13">
    <source>
        <dbReference type="SAM" id="SignalP"/>
    </source>
</evidence>
<protein>
    <submittedName>
        <fullName evidence="18">Contactin-associated protein-like 4</fullName>
    </submittedName>
</protein>
<dbReference type="InterPro" id="IPR000421">
    <property type="entry name" value="FA58C"/>
</dbReference>
<dbReference type="Pfam" id="PF00754">
    <property type="entry name" value="F5_F8_type_C"/>
    <property type="match status" value="1"/>
</dbReference>
<reference evidence="18" key="1">
    <citation type="submission" date="2025-08" db="UniProtKB">
        <authorList>
            <consortium name="Ensembl"/>
        </authorList>
    </citation>
    <scope>IDENTIFICATION</scope>
</reference>
<feature type="domain" description="EGF-like" evidence="16">
    <location>
        <begin position="959"/>
        <end position="997"/>
    </location>
</feature>
<dbReference type="SUPFAM" id="SSF49785">
    <property type="entry name" value="Galactose-binding domain-like"/>
    <property type="match status" value="1"/>
</dbReference>
<evidence type="ECO:0000256" key="3">
    <source>
        <dbReference type="ARBA" id="ARBA00022536"/>
    </source>
</evidence>
<evidence type="ECO:0000256" key="8">
    <source>
        <dbReference type="ARBA" id="ARBA00023136"/>
    </source>
</evidence>
<dbReference type="PROSITE" id="PS51257">
    <property type="entry name" value="PROKAR_LIPOPROTEIN"/>
    <property type="match status" value="1"/>
</dbReference>
<dbReference type="PROSITE" id="PS01285">
    <property type="entry name" value="FA58C_1"/>
    <property type="match status" value="1"/>
</dbReference>
<sequence length="1269" mass="140279">MPLGIRRLAGISALIGCLLLGSCGTSGEEVCDRPLVSSLPPSSFRSSSQLSISHGPVFAKVNRREGAGGWSPLISDRYQWLEVDLGRRTQITAVATQGRYGSSDWLTAYLLMFSDTGHNWRQHRQEDSLGAFPGNSNADTVVQYKLEQPVIARYLRLIPLDWNPTGRIGLRLEIYGCRYTSDVANFDGSSSLVYRLSVRPSWMAMEIISLKFKTQKNSGTLLHAEGLRDHSLTLVLEKGKLLLYHQQGVSSPSGGQLLVSLGSLLDDQHWHHVKLERLSTHLNLTVDKNTQQVHVPAELSHWHIHTLSLAAVQSHGLQKPILSNRNFHGCMENLLYSDLNLIHLAKHNSPQVTVVGNVTFSCAEPVSVAVTFTDSHSFLQLPGLTSWSSGLASVALQFRTWNKVGLLLTFDLPQQDGTVLLYLSEARLRLQISKAGRTPLELSTGSGLNDGQWHSVELNFRQDHLSITVDKDEGATAHTIIPLPLTAHSQLFFGGCPTQTECRNPFKAFQGCMRLLTLDDQIVNLISVQQRLLGNYSHLQIDMCGIVDRCSPSHCEHGGRCTQSWSTFHCNCSYSGYRGATCHSSTYEQSCEVYKHKGNTSGHYYIDVDGSGPIKPQLIYCNMTEDRTWMVIQHNNTELTRVQSSPERNQHFAHFDYSSEEEQLATIIGQSEHCEQELSYHCRKSRLLNTLEGSPFSWWVGGPGSGQVHTYWGGALPGSRQCACGLEDSCLDPSHYCNCDADYDQWTDDSGLLTHKDTLPVRSLVLGDIQRPGSEAAYRVGPLRCHGDENFWNAAFFDKETSYLHFPTFHGELNADISFLFKTTSSSGVFLENLGIKDFIRIELSSSSEVLFSFDVGNGPLDVRVQTHLPLNDNRWHSVRAERNVKEASLRVDDFPAATQEAPADGLIHLQLNSQLFIGGTASRQKGFLGCIRSLQLNGITLDLEERAKITPGVRPGCPGHCSSYGLLCQNQGRCVEKANGFSCDCRQSAFSGAFCHEEVSASFKSTTSVTYILKEPYEPSRNSSALPSSIYSDITLRAENVSLSFRTSQSPALLLHISSFYREYLTLLINKHDELELRYKLHSSRDVEVLSSTVGTLADGRLHTVTIRRLADTVSVQVDHNAREDFNLTADVEFNGIKSLTLGRVRESDGSDAELAGLTSLGFTGCLSGVRFNSISPLKAALHHPDSSVIVTGPLVQSSCGSSSPVSPYPAETTHSLSGTRSRARPSIYTYACTLSSLGVGSCLVWPLILFLWLFIRLSYGLINRPPQ</sequence>
<dbReference type="Pfam" id="PF02210">
    <property type="entry name" value="Laminin_G_2"/>
    <property type="match status" value="4"/>
</dbReference>
<dbReference type="PROSITE" id="PS50026">
    <property type="entry name" value="EGF_3"/>
    <property type="match status" value="2"/>
</dbReference>
<dbReference type="SMART" id="SM00282">
    <property type="entry name" value="LamG"/>
    <property type="match status" value="4"/>
</dbReference>
<dbReference type="Proteomes" id="UP000257200">
    <property type="component" value="Unplaced"/>
</dbReference>
<keyword evidence="4 12" id="KW-0812">Transmembrane</keyword>
<evidence type="ECO:0000256" key="11">
    <source>
        <dbReference type="PROSITE-ProRule" id="PRU00122"/>
    </source>
</evidence>
<keyword evidence="6" id="KW-0677">Repeat</keyword>
<dbReference type="InterPro" id="IPR000742">
    <property type="entry name" value="EGF"/>
</dbReference>
<evidence type="ECO:0000259" key="17">
    <source>
        <dbReference type="PROSITE" id="PS51406"/>
    </source>
</evidence>
<dbReference type="FunFam" id="2.60.120.260:FF:000016">
    <property type="entry name" value="Contactin-associated protein-like 4 isoform 1"/>
    <property type="match status" value="1"/>
</dbReference>
<dbReference type="Ensembl" id="ENSAPOT00000021562.1">
    <property type="protein sequence ID" value="ENSAPOP00000013362.1"/>
    <property type="gene ID" value="ENSAPOG00000016155.1"/>
</dbReference>
<keyword evidence="9 11" id="KW-1015">Disulfide bond</keyword>
<feature type="domain" description="Laminin G" evidence="15">
    <location>
        <begin position="368"/>
        <end position="544"/>
    </location>
</feature>
<dbReference type="SUPFAM" id="SSF56496">
    <property type="entry name" value="Fibrinogen C-terminal domain-like"/>
    <property type="match status" value="1"/>
</dbReference>
<feature type="signal peptide" evidence="13">
    <location>
        <begin position="1"/>
        <end position="27"/>
    </location>
</feature>
<keyword evidence="7 12" id="KW-1133">Transmembrane helix</keyword>
<dbReference type="Pfam" id="PF00008">
    <property type="entry name" value="EGF"/>
    <property type="match status" value="1"/>
</dbReference>
<dbReference type="InterPro" id="IPR050372">
    <property type="entry name" value="Neurexin-related_CASP"/>
</dbReference>
<dbReference type="PROSITE" id="PS51406">
    <property type="entry name" value="FIBRINOGEN_C_2"/>
    <property type="match status" value="1"/>
</dbReference>
<keyword evidence="8 12" id="KW-0472">Membrane</keyword>
<dbReference type="Gene3D" id="2.60.120.260">
    <property type="entry name" value="Galactose-binding domain-like"/>
    <property type="match status" value="1"/>
</dbReference>
<organism evidence="18 19">
    <name type="scientific">Acanthochromis polyacanthus</name>
    <name type="common">spiny chromis</name>
    <dbReference type="NCBI Taxonomy" id="80966"/>
    <lineage>
        <taxon>Eukaryota</taxon>
        <taxon>Metazoa</taxon>
        <taxon>Chordata</taxon>
        <taxon>Craniata</taxon>
        <taxon>Vertebrata</taxon>
        <taxon>Euteleostomi</taxon>
        <taxon>Actinopterygii</taxon>
        <taxon>Neopterygii</taxon>
        <taxon>Teleostei</taxon>
        <taxon>Neoteleostei</taxon>
        <taxon>Acanthomorphata</taxon>
        <taxon>Ovalentaria</taxon>
        <taxon>Pomacentridae</taxon>
        <taxon>Acanthochromis</taxon>
    </lineage>
</organism>
<dbReference type="STRING" id="80966.ENSAPOP00000013362"/>
<evidence type="ECO:0000256" key="1">
    <source>
        <dbReference type="ARBA" id="ARBA00004479"/>
    </source>
</evidence>
<dbReference type="PROSITE" id="PS01286">
    <property type="entry name" value="FA58C_2"/>
    <property type="match status" value="1"/>
</dbReference>
<keyword evidence="19" id="KW-1185">Reference proteome</keyword>
<feature type="domain" description="EGF-like" evidence="16">
    <location>
        <begin position="546"/>
        <end position="583"/>
    </location>
</feature>
<feature type="domain" description="F5/8 type C" evidence="14">
    <location>
        <begin position="23"/>
        <end position="177"/>
    </location>
</feature>
<dbReference type="PROSITE" id="PS50022">
    <property type="entry name" value="FA58C_3"/>
    <property type="match status" value="1"/>
</dbReference>
<dbReference type="InterPro" id="IPR001791">
    <property type="entry name" value="Laminin_G"/>
</dbReference>
<evidence type="ECO:0000256" key="12">
    <source>
        <dbReference type="SAM" id="Phobius"/>
    </source>
</evidence>
<comment type="similarity">
    <text evidence="2">Belongs to the neurexin family.</text>
</comment>
<dbReference type="SMART" id="SM00231">
    <property type="entry name" value="FA58C"/>
    <property type="match status" value="1"/>
</dbReference>
<dbReference type="CDD" id="cd00057">
    <property type="entry name" value="FA58C"/>
    <property type="match status" value="1"/>
</dbReference>
<dbReference type="GO" id="GO:0016020">
    <property type="term" value="C:membrane"/>
    <property type="evidence" value="ECO:0007669"/>
    <property type="project" value="UniProtKB-SubCell"/>
</dbReference>
<comment type="caution">
    <text evidence="10">Lacks conserved residue(s) required for the propagation of feature annotation.</text>
</comment>
<feature type="domain" description="Fibrinogen C-terminal" evidence="17">
    <location>
        <begin position="582"/>
        <end position="634"/>
    </location>
</feature>
<feature type="domain" description="Laminin G" evidence="15">
    <location>
        <begin position="182"/>
        <end position="362"/>
    </location>
</feature>
<dbReference type="FunFam" id="2.60.120.200:FF:000026">
    <property type="entry name" value="contactin-associated protein-like 4 isoform X1"/>
    <property type="match status" value="1"/>
</dbReference>
<dbReference type="PANTHER" id="PTHR15036:SF40">
    <property type="entry name" value="CONTACTIN-ASSOCIATED PROTEIN-LIKE 4"/>
    <property type="match status" value="1"/>
</dbReference>
<feature type="domain" description="Laminin G" evidence="15">
    <location>
        <begin position="793"/>
        <end position="958"/>
    </location>
</feature>
<dbReference type="Gene3D" id="2.10.25.10">
    <property type="entry name" value="Laminin"/>
    <property type="match status" value="1"/>
</dbReference>
<dbReference type="SUPFAM" id="SSF49899">
    <property type="entry name" value="Concanavalin A-like lectins/glucanases"/>
    <property type="match status" value="4"/>
</dbReference>
<keyword evidence="3 10" id="KW-0245">EGF-like domain</keyword>
<proteinExistence type="inferred from homology"/>
<reference evidence="18" key="2">
    <citation type="submission" date="2025-09" db="UniProtKB">
        <authorList>
            <consortium name="Ensembl"/>
        </authorList>
    </citation>
    <scope>IDENTIFICATION</scope>
</reference>
<dbReference type="InParanoid" id="A0A3Q1FBU1"/>
<evidence type="ECO:0000256" key="10">
    <source>
        <dbReference type="PROSITE-ProRule" id="PRU00076"/>
    </source>
</evidence>
<evidence type="ECO:0000256" key="9">
    <source>
        <dbReference type="ARBA" id="ARBA00023157"/>
    </source>
</evidence>
<dbReference type="Gene3D" id="2.60.120.1000">
    <property type="match status" value="1"/>
</dbReference>
<dbReference type="CDD" id="cd00110">
    <property type="entry name" value="LamG"/>
    <property type="match status" value="4"/>
</dbReference>
<evidence type="ECO:0000256" key="6">
    <source>
        <dbReference type="ARBA" id="ARBA00022737"/>
    </source>
</evidence>
<dbReference type="InterPro" id="IPR013320">
    <property type="entry name" value="ConA-like_dom_sf"/>
</dbReference>
<name>A0A3Q1FBU1_9TELE</name>
<dbReference type="AlphaFoldDB" id="A0A3Q1FBU1"/>
<evidence type="ECO:0000256" key="4">
    <source>
        <dbReference type="ARBA" id="ARBA00022692"/>
    </source>
</evidence>
<accession>A0A3Q1FBU1</accession>
<evidence type="ECO:0000256" key="7">
    <source>
        <dbReference type="ARBA" id="ARBA00022989"/>
    </source>
</evidence>
<evidence type="ECO:0000256" key="2">
    <source>
        <dbReference type="ARBA" id="ARBA00010241"/>
    </source>
</evidence>
<dbReference type="CDD" id="cd00054">
    <property type="entry name" value="EGF_CA"/>
    <property type="match status" value="2"/>
</dbReference>
<evidence type="ECO:0000313" key="19">
    <source>
        <dbReference type="Proteomes" id="UP000257200"/>
    </source>
</evidence>
<feature type="chain" id="PRO_5018566677" evidence="13">
    <location>
        <begin position="28"/>
        <end position="1269"/>
    </location>
</feature>
<evidence type="ECO:0000259" key="16">
    <source>
        <dbReference type="PROSITE" id="PS50026"/>
    </source>
</evidence>
<evidence type="ECO:0000259" key="14">
    <source>
        <dbReference type="PROSITE" id="PS50022"/>
    </source>
</evidence>
<dbReference type="PANTHER" id="PTHR15036">
    <property type="entry name" value="PIKACHURIN-LIKE PROTEIN"/>
    <property type="match status" value="1"/>
</dbReference>
<dbReference type="GeneTree" id="ENSGT00940000160228"/>
<dbReference type="InterPro" id="IPR008979">
    <property type="entry name" value="Galactose-bd-like_sf"/>
</dbReference>
<comment type="subcellular location">
    <subcellularLocation>
        <location evidence="1">Membrane</location>
        <topology evidence="1">Single-pass type I membrane protein</topology>
    </subcellularLocation>
</comment>
<dbReference type="PROSITE" id="PS50025">
    <property type="entry name" value="LAM_G_DOMAIN"/>
    <property type="match status" value="4"/>
</dbReference>
<dbReference type="SUPFAM" id="SSF57196">
    <property type="entry name" value="EGF/Laminin"/>
    <property type="match status" value="1"/>
</dbReference>
<evidence type="ECO:0000259" key="15">
    <source>
        <dbReference type="PROSITE" id="PS50025"/>
    </source>
</evidence>
<evidence type="ECO:0000313" key="18">
    <source>
        <dbReference type="Ensembl" id="ENSAPOP00000013362.1"/>
    </source>
</evidence>
<evidence type="ECO:0000256" key="5">
    <source>
        <dbReference type="ARBA" id="ARBA00022729"/>
    </source>
</evidence>
<dbReference type="Gene3D" id="2.60.120.200">
    <property type="match status" value="4"/>
</dbReference>
<dbReference type="SMART" id="SM00181">
    <property type="entry name" value="EGF"/>
    <property type="match status" value="2"/>
</dbReference>
<feature type="disulfide bond" evidence="11">
    <location>
        <begin position="931"/>
        <end position="958"/>
    </location>
</feature>
<feature type="transmembrane region" description="Helical" evidence="12">
    <location>
        <begin position="1229"/>
        <end position="1257"/>
    </location>
</feature>